<evidence type="ECO:0000256" key="4">
    <source>
        <dbReference type="ARBA" id="ARBA00007971"/>
    </source>
</evidence>
<evidence type="ECO:0000256" key="7">
    <source>
        <dbReference type="ARBA" id="ARBA00022692"/>
    </source>
</evidence>
<feature type="coiled-coil region" evidence="13">
    <location>
        <begin position="472"/>
        <end position="506"/>
    </location>
</feature>
<evidence type="ECO:0000313" key="19">
    <source>
        <dbReference type="Proteomes" id="UP000193785"/>
    </source>
</evidence>
<organism evidence="18 19">
    <name type="scientific">Pantoea septica</name>
    <dbReference type="NCBI Taxonomy" id="472695"/>
    <lineage>
        <taxon>Bacteria</taxon>
        <taxon>Pseudomonadati</taxon>
        <taxon>Pseudomonadota</taxon>
        <taxon>Gammaproteobacteria</taxon>
        <taxon>Enterobacterales</taxon>
        <taxon>Erwiniaceae</taxon>
        <taxon>Pantoea</taxon>
    </lineage>
</organism>
<feature type="transmembrane region" description="Helical" evidence="15">
    <location>
        <begin position="432"/>
        <end position="454"/>
    </location>
</feature>
<evidence type="ECO:0000256" key="11">
    <source>
        <dbReference type="ARBA" id="ARBA00025936"/>
    </source>
</evidence>
<evidence type="ECO:0000256" key="8">
    <source>
        <dbReference type="ARBA" id="ARBA00022989"/>
    </source>
</evidence>
<dbReference type="InterPro" id="IPR045851">
    <property type="entry name" value="AMP-bd_C_sf"/>
</dbReference>
<evidence type="ECO:0000259" key="17">
    <source>
        <dbReference type="Pfam" id="PF08345"/>
    </source>
</evidence>
<evidence type="ECO:0000256" key="1">
    <source>
        <dbReference type="ARBA" id="ARBA00003820"/>
    </source>
</evidence>
<evidence type="ECO:0000259" key="16">
    <source>
        <dbReference type="Pfam" id="PF01514"/>
    </source>
</evidence>
<feature type="domain" description="Flagellar M-ring C-terminal" evidence="17">
    <location>
        <begin position="237"/>
        <end position="415"/>
    </location>
</feature>
<keyword evidence="19" id="KW-1185">Reference proteome</keyword>
<keyword evidence="9 15" id="KW-0472">Membrane</keyword>
<keyword evidence="18" id="KW-0282">Flagellum</keyword>
<evidence type="ECO:0000256" key="2">
    <source>
        <dbReference type="ARBA" id="ARBA00004117"/>
    </source>
</evidence>
<dbReference type="InterPro" id="IPR043427">
    <property type="entry name" value="YscJ/FliF"/>
</dbReference>
<feature type="domain" description="Flagellar M-ring N-terminal" evidence="16">
    <location>
        <begin position="34"/>
        <end position="208"/>
    </location>
</feature>
<comment type="subunit">
    <text evidence="11">The basal body constitutes a major portion of the flagellar organelle and consists of four rings (L,P,S, and M) mounted on a central rod. The M ring is integral to the inner membrane of the cell and may be connected to the flagellar rod via the S ring. The S (supramembrane ring) lies just distal to the M ring. The L and P rings lie in the outer membrane and the periplasmic space, respectively.</text>
</comment>
<keyword evidence="13" id="KW-0175">Coiled coil</keyword>
<name>A0ABX3UVU5_9GAMM</name>
<keyword evidence="6" id="KW-1003">Cell membrane</keyword>
<feature type="transmembrane region" description="Helical" evidence="15">
    <location>
        <begin position="12"/>
        <end position="33"/>
    </location>
</feature>
<accession>A0ABX3UVU5</accession>
<dbReference type="EMBL" id="MLJJ01000004">
    <property type="protein sequence ID" value="ORN02599.1"/>
    <property type="molecule type" value="Genomic_DNA"/>
</dbReference>
<dbReference type="Proteomes" id="UP000193785">
    <property type="component" value="Unassembled WGS sequence"/>
</dbReference>
<feature type="compositionally biased region" description="Polar residues" evidence="14">
    <location>
        <begin position="319"/>
        <end position="333"/>
    </location>
</feature>
<evidence type="ECO:0000256" key="15">
    <source>
        <dbReference type="SAM" id="Phobius"/>
    </source>
</evidence>
<keyword evidence="10 12" id="KW-0975">Bacterial flagellum</keyword>
<dbReference type="PIRSF" id="PIRSF004862">
    <property type="entry name" value="FliF"/>
    <property type="match status" value="1"/>
</dbReference>
<protein>
    <recommendedName>
        <fullName evidence="5 12">Flagellar M-ring protein</fullName>
    </recommendedName>
</protein>
<evidence type="ECO:0000256" key="10">
    <source>
        <dbReference type="ARBA" id="ARBA00023143"/>
    </source>
</evidence>
<feature type="region of interest" description="Disordered" evidence="14">
    <location>
        <begin position="261"/>
        <end position="341"/>
    </location>
</feature>
<dbReference type="Pfam" id="PF08345">
    <property type="entry name" value="YscJ_FliF_C"/>
    <property type="match status" value="1"/>
</dbReference>
<feature type="compositionally biased region" description="Polar residues" evidence="14">
    <location>
        <begin position="263"/>
        <end position="272"/>
    </location>
</feature>
<evidence type="ECO:0000256" key="5">
    <source>
        <dbReference type="ARBA" id="ARBA00017949"/>
    </source>
</evidence>
<dbReference type="PRINTS" id="PR01009">
    <property type="entry name" value="FLGMRINGFLIF"/>
</dbReference>
<keyword evidence="18" id="KW-0966">Cell projection</keyword>
<evidence type="ECO:0000256" key="14">
    <source>
        <dbReference type="SAM" id="MobiDB-lite"/>
    </source>
</evidence>
<comment type="caution">
    <text evidence="18">The sequence shown here is derived from an EMBL/GenBank/DDBJ whole genome shotgun (WGS) entry which is preliminary data.</text>
</comment>
<dbReference type="RefSeq" id="WP_244277500.1">
    <property type="nucleotide sequence ID" value="NZ_MLJJ01000004.1"/>
</dbReference>
<proteinExistence type="inferred from homology"/>
<reference evidence="18 19" key="1">
    <citation type="journal article" date="2017" name="Antonie Van Leeuwenhoek">
        <title>Phylogenomic resolution of the bacterial genus Pantoea and its relationship with Erwinia and Tatumella.</title>
        <authorList>
            <person name="Palmer M."/>
            <person name="Steenkamp E.T."/>
            <person name="Coetzee M.P."/>
            <person name="Chan W.Y."/>
            <person name="van Zyl E."/>
            <person name="De Maayer P."/>
            <person name="Coutinho T.A."/>
            <person name="Blom J."/>
            <person name="Smits T.H."/>
            <person name="Duffy B."/>
            <person name="Venter S.N."/>
        </authorList>
    </citation>
    <scope>NUCLEOTIDE SEQUENCE [LARGE SCALE GENOMIC DNA]</scope>
    <source>
        <strain evidence="18 19">LMG 5345</strain>
    </source>
</reference>
<dbReference type="PANTHER" id="PTHR30046">
    <property type="entry name" value="FLAGELLAR M-RING PROTEIN"/>
    <property type="match status" value="1"/>
</dbReference>
<gene>
    <name evidence="18" type="ORF">HA46_03360</name>
</gene>
<dbReference type="Pfam" id="PF01514">
    <property type="entry name" value="YscJ_FliF"/>
    <property type="match status" value="1"/>
</dbReference>
<keyword evidence="7 15" id="KW-0812">Transmembrane</keyword>
<evidence type="ECO:0000256" key="6">
    <source>
        <dbReference type="ARBA" id="ARBA00022475"/>
    </source>
</evidence>
<keyword evidence="8 15" id="KW-1133">Transmembrane helix</keyword>
<dbReference type="NCBIfam" id="TIGR00206">
    <property type="entry name" value="fliF"/>
    <property type="match status" value="1"/>
</dbReference>
<evidence type="ECO:0000313" key="18">
    <source>
        <dbReference type="EMBL" id="ORN02599.1"/>
    </source>
</evidence>
<comment type="function">
    <text evidence="1 12">The M ring may be actively involved in energy transduction.</text>
</comment>
<dbReference type="InterPro" id="IPR013556">
    <property type="entry name" value="Flag_M-ring_C"/>
</dbReference>
<evidence type="ECO:0000256" key="13">
    <source>
        <dbReference type="SAM" id="Coils"/>
    </source>
</evidence>
<comment type="subcellular location">
    <subcellularLocation>
        <location evidence="2 12">Bacterial flagellum basal body</location>
    </subcellularLocation>
    <subcellularLocation>
        <location evidence="3">Cell membrane</location>
        <topology evidence="3">Multi-pass membrane protein</topology>
    </subcellularLocation>
</comment>
<evidence type="ECO:0000256" key="12">
    <source>
        <dbReference type="PIRNR" id="PIRNR004862"/>
    </source>
</evidence>
<dbReference type="InterPro" id="IPR006182">
    <property type="entry name" value="FliF_N_dom"/>
</dbReference>
<keyword evidence="18" id="KW-0969">Cilium</keyword>
<dbReference type="InterPro" id="IPR000067">
    <property type="entry name" value="FlgMring_FliF"/>
</dbReference>
<comment type="similarity">
    <text evidence="4 12">Belongs to the FliF family.</text>
</comment>
<sequence length="538" mass="59957">MAALERIRANPKITLIFSATLLITLLIAMLFWARTPDYRVLYGNISEQDGGAVIAQLQQMQIPYRFEQGGALMVPEDKVYEVRLKLAQQGLPKGGAVGFELLDREKFGISQFSEQINYQRGLEGELSRTIETLGPVQHARVHLAIPKPSLFVQEQKAPSASVTLNLQSGRTLDAEQANAIAYLVSSAVSGLAADKVTILDQNGHLLSQSGERAVQTSQLKYTHDIEEDYQRRIQAILAPVVGAGNVRAQVTAQVDFTFHEQTSEQYQPNTAPEQMAIRSRQSNVTEQGGRKGPEGVPGALSNQPPTPAKAPVTKDNKQNTDSSTASTHTTLVPWSSDKGETTNYELDRTLTHTRRNLGTLVRLSAAVVVNYQNDSEGKAQPISEEQLKQIELLVKETIGFTAARGDSVNVVNTAFKVDEHADKIPEFWKQPAFINLMISAARYLLVIIVGLVLWRKLVQPAWFRHQEFVRQRYELEDAAREAEINARKAQEEKRGLEKAQQRVDMEVGTQQLRDLAANEPQLIALVIRQWLNQEQKKP</sequence>
<evidence type="ECO:0000256" key="3">
    <source>
        <dbReference type="ARBA" id="ARBA00004651"/>
    </source>
</evidence>
<dbReference type="PANTHER" id="PTHR30046:SF0">
    <property type="entry name" value="FLAGELLAR M-RING PROTEIN"/>
    <property type="match status" value="1"/>
</dbReference>
<evidence type="ECO:0000256" key="9">
    <source>
        <dbReference type="ARBA" id="ARBA00023136"/>
    </source>
</evidence>
<dbReference type="Gene3D" id="3.30.300.30">
    <property type="match status" value="1"/>
</dbReference>